<accession>A0A4C1ZU53</accession>
<proteinExistence type="predicted"/>
<gene>
    <name evidence="1" type="ORF">EVAR_100623_1</name>
</gene>
<name>A0A4C1ZU53_EUMVA</name>
<keyword evidence="2" id="KW-1185">Reference proteome</keyword>
<protein>
    <submittedName>
        <fullName evidence="1">Uncharacterized protein</fullName>
    </submittedName>
</protein>
<comment type="caution">
    <text evidence="1">The sequence shown here is derived from an EMBL/GenBank/DDBJ whole genome shotgun (WGS) entry which is preliminary data.</text>
</comment>
<dbReference type="EMBL" id="BGZK01002074">
    <property type="protein sequence ID" value="GBP90303.1"/>
    <property type="molecule type" value="Genomic_DNA"/>
</dbReference>
<dbReference type="Proteomes" id="UP000299102">
    <property type="component" value="Unassembled WGS sequence"/>
</dbReference>
<evidence type="ECO:0000313" key="2">
    <source>
        <dbReference type="Proteomes" id="UP000299102"/>
    </source>
</evidence>
<dbReference type="AlphaFoldDB" id="A0A4C1ZU53"/>
<evidence type="ECO:0000313" key="1">
    <source>
        <dbReference type="EMBL" id="GBP90303.1"/>
    </source>
</evidence>
<reference evidence="1 2" key="1">
    <citation type="journal article" date="2019" name="Commun. Biol.">
        <title>The bagworm genome reveals a unique fibroin gene that provides high tensile strength.</title>
        <authorList>
            <person name="Kono N."/>
            <person name="Nakamura H."/>
            <person name="Ohtoshi R."/>
            <person name="Tomita M."/>
            <person name="Numata K."/>
            <person name="Arakawa K."/>
        </authorList>
    </citation>
    <scope>NUCLEOTIDE SEQUENCE [LARGE SCALE GENOMIC DNA]</scope>
</reference>
<organism evidence="1 2">
    <name type="scientific">Eumeta variegata</name>
    <name type="common">Bagworm moth</name>
    <name type="synonym">Eumeta japonica</name>
    <dbReference type="NCBI Taxonomy" id="151549"/>
    <lineage>
        <taxon>Eukaryota</taxon>
        <taxon>Metazoa</taxon>
        <taxon>Ecdysozoa</taxon>
        <taxon>Arthropoda</taxon>
        <taxon>Hexapoda</taxon>
        <taxon>Insecta</taxon>
        <taxon>Pterygota</taxon>
        <taxon>Neoptera</taxon>
        <taxon>Endopterygota</taxon>
        <taxon>Lepidoptera</taxon>
        <taxon>Glossata</taxon>
        <taxon>Ditrysia</taxon>
        <taxon>Tineoidea</taxon>
        <taxon>Psychidae</taxon>
        <taxon>Oiketicinae</taxon>
        <taxon>Eumeta</taxon>
    </lineage>
</organism>
<sequence length="156" mass="17093">MEELTAPGRLRSMLTTPRSLLVLKHTHPIFHRPIASSLPLNTRISGYLHVVCNAAIHFADCPTHMKISLAEIRRSRRPAEGVILFDSISCPCIQILVHPPYSTDLVPCEGKTLRKMVYGVEEAVAAYEKAVEATPNESRQVSENCSAGGASEARMG</sequence>